<dbReference type="PANTHER" id="PTHR46401:SF2">
    <property type="entry name" value="GLYCOSYLTRANSFERASE WBBK-RELATED"/>
    <property type="match status" value="1"/>
</dbReference>
<dbReference type="RefSeq" id="WP_081106200.1">
    <property type="nucleotide sequence ID" value="NZ_JAHONI010000001.1"/>
</dbReference>
<dbReference type="SUPFAM" id="SSF53756">
    <property type="entry name" value="UDP-Glycosyltransferase/glycogen phosphorylase"/>
    <property type="match status" value="1"/>
</dbReference>
<gene>
    <name evidence="3" type="ORF">GAP47_18360</name>
</gene>
<sequence length="357" mass="41561">MEWTFPFSYEMNKYIIVNATALDRSGALSILQQFVENIPQDNQKWLIFVSPDISLTNTNSNIWIEPIKGVKSMHKRLWWDAIGLKKWLNKHRVDATAAVSLQNTGFNVGKNVPTFIYYHQSIPFYSYNWSPFKGQERTFWFYKNIYPFFVKLFLKKNTKIFVQLNFIKEGFAKCFRHNEKLIEVYNPSVLCPKEVSGRKIQNSEELTLLYPAMPHFYKNHRIIDQALKSTDAKVSVLFTIPKQSFSDKRIHTIGIQSYDTICELYRTCDALLFPSYIETFGLPLLEAAMTGMPIIAADLPYAREALSGYEGVKFVPYNDPQAWAKAIDNLEKGKRYNPIDISKRSGWKELFESILEF</sequence>
<dbReference type="InterPro" id="IPR001296">
    <property type="entry name" value="Glyco_trans_1"/>
</dbReference>
<dbReference type="GO" id="GO:0009103">
    <property type="term" value="P:lipopolysaccharide biosynthetic process"/>
    <property type="evidence" value="ECO:0007669"/>
    <property type="project" value="TreeGrafter"/>
</dbReference>
<dbReference type="Gene3D" id="3.40.50.2000">
    <property type="entry name" value="Glycogen Phosphorylase B"/>
    <property type="match status" value="1"/>
</dbReference>
<evidence type="ECO:0000259" key="2">
    <source>
        <dbReference type="Pfam" id="PF00534"/>
    </source>
</evidence>
<dbReference type="EMBL" id="WCTL01000022">
    <property type="protein sequence ID" value="KAB4231165.1"/>
    <property type="molecule type" value="Genomic_DNA"/>
</dbReference>
<reference evidence="3 4" key="1">
    <citation type="journal article" date="2019" name="Nat. Med.">
        <title>A library of human gut bacterial isolates paired with longitudinal multiomics data enables mechanistic microbiome research.</title>
        <authorList>
            <person name="Poyet M."/>
            <person name="Groussin M."/>
            <person name="Gibbons S.M."/>
            <person name="Avila-Pacheco J."/>
            <person name="Jiang X."/>
            <person name="Kearney S.M."/>
            <person name="Perrotta A.R."/>
            <person name="Berdy B."/>
            <person name="Zhao S."/>
            <person name="Lieberman T.D."/>
            <person name="Swanson P.K."/>
            <person name="Smith M."/>
            <person name="Roesemann S."/>
            <person name="Alexander J.E."/>
            <person name="Rich S.A."/>
            <person name="Livny J."/>
            <person name="Vlamakis H."/>
            <person name="Clish C."/>
            <person name="Bullock K."/>
            <person name="Deik A."/>
            <person name="Scott J."/>
            <person name="Pierce K.A."/>
            <person name="Xavier R.J."/>
            <person name="Alm E.J."/>
        </authorList>
    </citation>
    <scope>NUCLEOTIDE SEQUENCE [LARGE SCALE GENOMIC DNA]</scope>
    <source>
        <strain evidence="3 4">BIOML-A5</strain>
    </source>
</reference>
<keyword evidence="1 3" id="KW-0808">Transferase</keyword>
<evidence type="ECO:0000313" key="4">
    <source>
        <dbReference type="Proteomes" id="UP000462376"/>
    </source>
</evidence>
<dbReference type="Pfam" id="PF00534">
    <property type="entry name" value="Glycos_transf_1"/>
    <property type="match status" value="1"/>
</dbReference>
<dbReference type="GO" id="GO:0016757">
    <property type="term" value="F:glycosyltransferase activity"/>
    <property type="evidence" value="ECO:0007669"/>
    <property type="project" value="InterPro"/>
</dbReference>
<accession>A0A7J5HVE5</accession>
<feature type="domain" description="Glycosyl transferase family 1" evidence="2">
    <location>
        <begin position="248"/>
        <end position="334"/>
    </location>
</feature>
<dbReference type="Proteomes" id="UP000462376">
    <property type="component" value="Unassembled WGS sequence"/>
</dbReference>
<evidence type="ECO:0000256" key="1">
    <source>
        <dbReference type="ARBA" id="ARBA00022679"/>
    </source>
</evidence>
<proteinExistence type="predicted"/>
<name>A0A7J5HVE5_BACUN</name>
<dbReference type="PANTHER" id="PTHR46401">
    <property type="entry name" value="GLYCOSYLTRANSFERASE WBBK-RELATED"/>
    <property type="match status" value="1"/>
</dbReference>
<evidence type="ECO:0000313" key="3">
    <source>
        <dbReference type="EMBL" id="KAB4231165.1"/>
    </source>
</evidence>
<organism evidence="3 4">
    <name type="scientific">Bacteroides uniformis</name>
    <dbReference type="NCBI Taxonomy" id="820"/>
    <lineage>
        <taxon>Bacteria</taxon>
        <taxon>Pseudomonadati</taxon>
        <taxon>Bacteroidota</taxon>
        <taxon>Bacteroidia</taxon>
        <taxon>Bacteroidales</taxon>
        <taxon>Bacteroidaceae</taxon>
        <taxon>Bacteroides</taxon>
    </lineage>
</organism>
<dbReference type="AlphaFoldDB" id="A0A7J5HVE5"/>
<comment type="caution">
    <text evidence="3">The sequence shown here is derived from an EMBL/GenBank/DDBJ whole genome shotgun (WGS) entry which is preliminary data.</text>
</comment>
<protein>
    <submittedName>
        <fullName evidence="3">Glycosyltransferase family 4 protein</fullName>
    </submittedName>
</protein>